<evidence type="ECO:0000256" key="4">
    <source>
        <dbReference type="SAM" id="Coils"/>
    </source>
</evidence>
<feature type="region of interest" description="Disordered" evidence="5">
    <location>
        <begin position="232"/>
        <end position="280"/>
    </location>
</feature>
<dbReference type="FunCoup" id="A0A7M7J8E6">
    <property type="interactions" value="785"/>
</dbReference>
<feature type="domain" description="HMG box" evidence="6">
    <location>
        <begin position="135"/>
        <end position="203"/>
    </location>
</feature>
<dbReference type="EnsemblMetazoa" id="XM_022791981">
    <property type="protein sequence ID" value="XP_022647716"/>
    <property type="gene ID" value="LOC111244668"/>
</dbReference>
<dbReference type="Gene3D" id="1.10.30.10">
    <property type="entry name" value="High mobility group box domain"/>
    <property type="match status" value="1"/>
</dbReference>
<feature type="coiled-coil region" evidence="4">
    <location>
        <begin position="347"/>
        <end position="395"/>
    </location>
</feature>
<keyword evidence="2 3" id="KW-0539">Nucleus</keyword>
<dbReference type="GO" id="GO:0003677">
    <property type="term" value="F:DNA binding"/>
    <property type="evidence" value="ECO:0007669"/>
    <property type="project" value="UniProtKB-UniRule"/>
</dbReference>
<dbReference type="OMA" id="EVETHRN"/>
<protein>
    <recommendedName>
        <fullName evidence="6">HMG box domain-containing protein</fullName>
    </recommendedName>
</protein>
<dbReference type="RefSeq" id="XP_022647716.1">
    <property type="nucleotide sequence ID" value="XM_022791981.1"/>
</dbReference>
<feature type="compositionally biased region" description="Basic and acidic residues" evidence="5">
    <location>
        <begin position="48"/>
        <end position="63"/>
    </location>
</feature>
<dbReference type="PANTHER" id="PTHR46040">
    <property type="entry name" value="HIGH MOBILITY GROUP PROTEIN 2"/>
    <property type="match status" value="1"/>
</dbReference>
<evidence type="ECO:0000313" key="7">
    <source>
        <dbReference type="EnsemblMetazoa" id="XP_022647715"/>
    </source>
</evidence>
<feature type="compositionally biased region" description="Polar residues" evidence="5">
    <location>
        <begin position="1"/>
        <end position="16"/>
    </location>
</feature>
<dbReference type="GO" id="GO:0005634">
    <property type="term" value="C:nucleus"/>
    <property type="evidence" value="ECO:0007669"/>
    <property type="project" value="UniProtKB-UniRule"/>
</dbReference>
<accession>A0A7M7J8E6</accession>
<dbReference type="AlphaFoldDB" id="A0A7M7J8E6"/>
<dbReference type="InterPro" id="IPR036910">
    <property type="entry name" value="HMG_box_dom_sf"/>
</dbReference>
<dbReference type="CDD" id="cd21980">
    <property type="entry name" value="HMG-box_HMG20"/>
    <property type="match status" value="1"/>
</dbReference>
<evidence type="ECO:0000256" key="2">
    <source>
        <dbReference type="ARBA" id="ARBA00023242"/>
    </source>
</evidence>
<feature type="compositionally biased region" description="Polar residues" evidence="5">
    <location>
        <begin position="244"/>
        <end position="253"/>
    </location>
</feature>
<dbReference type="OrthoDB" id="3213154at2759"/>
<dbReference type="SUPFAM" id="SSF47095">
    <property type="entry name" value="HMG-box"/>
    <property type="match status" value="1"/>
</dbReference>
<dbReference type="SMART" id="SM00398">
    <property type="entry name" value="HMG"/>
    <property type="match status" value="1"/>
</dbReference>
<feature type="compositionally biased region" description="Basic and acidic residues" evidence="5">
    <location>
        <begin position="19"/>
        <end position="34"/>
    </location>
</feature>
<proteinExistence type="predicted"/>
<evidence type="ECO:0000256" key="5">
    <source>
        <dbReference type="SAM" id="MobiDB-lite"/>
    </source>
</evidence>
<dbReference type="GO" id="GO:0010468">
    <property type="term" value="P:regulation of gene expression"/>
    <property type="evidence" value="ECO:0007669"/>
    <property type="project" value="TreeGrafter"/>
</dbReference>
<dbReference type="Proteomes" id="UP000594260">
    <property type="component" value="Unplaced"/>
</dbReference>
<dbReference type="PANTHER" id="PTHR46040:SF3">
    <property type="entry name" value="HIGH MOBILITY GROUP PROTEIN 2"/>
    <property type="match status" value="1"/>
</dbReference>
<feature type="compositionally biased region" description="Low complexity" evidence="5">
    <location>
        <begin position="257"/>
        <end position="279"/>
    </location>
</feature>
<dbReference type="InterPro" id="IPR009071">
    <property type="entry name" value="HMG_box_dom"/>
</dbReference>
<dbReference type="InParanoid" id="A0A7M7J8E6"/>
<evidence type="ECO:0000256" key="3">
    <source>
        <dbReference type="PROSITE-ProRule" id="PRU00267"/>
    </source>
</evidence>
<keyword evidence="4" id="KW-0175">Coiled coil</keyword>
<dbReference type="EnsemblMetazoa" id="XM_022791980">
    <property type="protein sequence ID" value="XP_022647715"/>
    <property type="gene ID" value="LOC111244668"/>
</dbReference>
<keyword evidence="1 3" id="KW-0238">DNA-binding</keyword>
<organism evidence="7 8">
    <name type="scientific">Varroa destructor</name>
    <name type="common">Honeybee mite</name>
    <dbReference type="NCBI Taxonomy" id="109461"/>
    <lineage>
        <taxon>Eukaryota</taxon>
        <taxon>Metazoa</taxon>
        <taxon>Ecdysozoa</taxon>
        <taxon>Arthropoda</taxon>
        <taxon>Chelicerata</taxon>
        <taxon>Arachnida</taxon>
        <taxon>Acari</taxon>
        <taxon>Parasitiformes</taxon>
        <taxon>Mesostigmata</taxon>
        <taxon>Gamasina</taxon>
        <taxon>Dermanyssoidea</taxon>
        <taxon>Varroidae</taxon>
        <taxon>Varroa</taxon>
    </lineage>
</organism>
<evidence type="ECO:0000313" key="8">
    <source>
        <dbReference type="Proteomes" id="UP000594260"/>
    </source>
</evidence>
<feature type="coiled-coil region" evidence="4">
    <location>
        <begin position="178"/>
        <end position="205"/>
    </location>
</feature>
<dbReference type="RefSeq" id="XP_022647715.1">
    <property type="nucleotide sequence ID" value="XM_022791980.1"/>
</dbReference>
<feature type="compositionally biased region" description="Acidic residues" evidence="5">
    <location>
        <begin position="88"/>
        <end position="101"/>
    </location>
</feature>
<evidence type="ECO:0000256" key="1">
    <source>
        <dbReference type="ARBA" id="ARBA00023125"/>
    </source>
</evidence>
<dbReference type="Pfam" id="PF00505">
    <property type="entry name" value="HMG_box"/>
    <property type="match status" value="1"/>
</dbReference>
<dbReference type="GeneID" id="111244668"/>
<sequence length="471" mass="53019">MSVGNESNNKPDSTSCDNEEIKRDRMDIDLEKGGDSASQSTSSGAKEALVDEREDSVFSRDGEQMDSCDIGIVAKSPGSNHELKADEVVQEEEDMEAEENVENTTPGHKRGRGRPPKAGNERRQRRPRARDHNAPKAPINGYVRFLNENRERCRRNNPDAAFSNITKLLAHEWSALKQEEKQKYLDAAERDRERYAKEVEEYQRTDAYKQFRRQLAEEDAAKRHCQQFEVQAAREGDQRRRQQLKANNGTATSALPMGATATGAAMGHPNNNSNNGENNKYPFKMGGPVSLKPKVVVKPEEVICGVGASMMMGREVSPPAPIPNIRHNPEDTTFDIPIFTEEFLDHNKAREAEMRALRKSHTELEEHNAVLAKHIDSFKDAIGRLEAEVETHRNSNKAMQIYLDKLRATLAQAFQQVTVPGWEFGAPTVENVDAFLQYALGLIQSSPREHDKLLHNIRSVVGNIEETLRDL</sequence>
<dbReference type="PROSITE" id="PS50118">
    <property type="entry name" value="HMG_BOX_2"/>
    <property type="match status" value="1"/>
</dbReference>
<dbReference type="KEGG" id="vde:111244668"/>
<name>A0A7M7J8E6_VARDE</name>
<feature type="DNA-binding region" description="HMG box" evidence="3">
    <location>
        <begin position="135"/>
        <end position="203"/>
    </location>
</feature>
<reference evidence="7" key="1">
    <citation type="submission" date="2021-01" db="UniProtKB">
        <authorList>
            <consortium name="EnsemblMetazoa"/>
        </authorList>
    </citation>
    <scope>IDENTIFICATION</scope>
</reference>
<dbReference type="EnsemblMetazoa" id="XM_022791979">
    <property type="protein sequence ID" value="XP_022647714"/>
    <property type="gene ID" value="LOC111244668"/>
</dbReference>
<evidence type="ECO:0000259" key="6">
    <source>
        <dbReference type="PROSITE" id="PS50118"/>
    </source>
</evidence>
<dbReference type="InterPro" id="IPR051965">
    <property type="entry name" value="ChromReg_NeuronalGeneExpr"/>
</dbReference>
<feature type="region of interest" description="Disordered" evidence="5">
    <location>
        <begin position="1"/>
        <end position="138"/>
    </location>
</feature>
<keyword evidence="8" id="KW-1185">Reference proteome</keyword>
<dbReference type="RefSeq" id="XP_022647714.1">
    <property type="nucleotide sequence ID" value="XM_022791979.1"/>
</dbReference>